<name>A0ABT3ACU9_9ALTE</name>
<gene>
    <name evidence="1" type="ORF">OE749_17555</name>
</gene>
<evidence type="ECO:0000313" key="1">
    <source>
        <dbReference type="EMBL" id="MCV2886506.1"/>
    </source>
</evidence>
<dbReference type="Proteomes" id="UP001652504">
    <property type="component" value="Unassembled WGS sequence"/>
</dbReference>
<sequence>MLASVVTMLVTIQSFASASFEGYIKYEIDVKPLHPELNIAYLQSLYGTHLTTYYKIGKYKTSIMGGNTDWELYDSQTNKQYLKLHNKSNVVEYDGSDEKRELQSIHMENSSDVILGRNTKTLVIEYIDGSKLKYWYDPSIFVSPEQFEKLRFGYLNRYWETAKSPYLKYERYTKYTIVTHTATQIERTKLDSTFFKLK</sequence>
<dbReference type="RefSeq" id="WP_263713788.1">
    <property type="nucleotide sequence ID" value="NZ_JAOWKX010000011.1"/>
</dbReference>
<protein>
    <recommendedName>
        <fullName evidence="3">Outer membrane lipoprotein-sorting protein</fullName>
    </recommendedName>
</protein>
<keyword evidence="2" id="KW-1185">Reference proteome</keyword>
<proteinExistence type="predicted"/>
<comment type="caution">
    <text evidence="1">The sequence shown here is derived from an EMBL/GenBank/DDBJ whole genome shotgun (WGS) entry which is preliminary data.</text>
</comment>
<organism evidence="1 2">
    <name type="scientific">Fluctibacter corallii</name>
    <dbReference type="NCBI Taxonomy" id="2984329"/>
    <lineage>
        <taxon>Bacteria</taxon>
        <taxon>Pseudomonadati</taxon>
        <taxon>Pseudomonadota</taxon>
        <taxon>Gammaproteobacteria</taxon>
        <taxon>Alteromonadales</taxon>
        <taxon>Alteromonadaceae</taxon>
        <taxon>Fluctibacter</taxon>
    </lineage>
</organism>
<evidence type="ECO:0000313" key="2">
    <source>
        <dbReference type="Proteomes" id="UP001652504"/>
    </source>
</evidence>
<reference evidence="1 2" key="1">
    <citation type="submission" date="2022-10" db="EMBL/GenBank/DDBJ databases">
        <title>Aestuariibacter sp. AA17 isolated from Montipora capitata coral fragment.</title>
        <authorList>
            <person name="Emsley S.A."/>
            <person name="Pfannmuller K.M."/>
            <person name="Loughran R.M."/>
            <person name="Shlafstein M."/>
            <person name="Papke E."/>
            <person name="Saw J.H."/>
            <person name="Ushijima B."/>
            <person name="Videau P."/>
        </authorList>
    </citation>
    <scope>NUCLEOTIDE SEQUENCE [LARGE SCALE GENOMIC DNA]</scope>
    <source>
        <strain evidence="1 2">AA17</strain>
    </source>
</reference>
<dbReference type="EMBL" id="JAOWKX010000011">
    <property type="protein sequence ID" value="MCV2886506.1"/>
    <property type="molecule type" value="Genomic_DNA"/>
</dbReference>
<evidence type="ECO:0008006" key="3">
    <source>
        <dbReference type="Google" id="ProtNLM"/>
    </source>
</evidence>
<accession>A0ABT3ACU9</accession>